<comment type="pathway">
    <text evidence="3">Amino-acid biosynthesis; L-methionine biosynthesis via de novo pathway; L-homoserine from L-aspartate: step 1/3.</text>
</comment>
<dbReference type="SUPFAM" id="SSF55021">
    <property type="entry name" value="ACT-like"/>
    <property type="match status" value="2"/>
</dbReference>
<dbReference type="SUPFAM" id="SSF51735">
    <property type="entry name" value="NAD(P)-binding Rossmann-fold domains"/>
    <property type="match status" value="1"/>
</dbReference>
<evidence type="ECO:0000256" key="18">
    <source>
        <dbReference type="ARBA" id="ARBA00023002"/>
    </source>
</evidence>
<dbReference type="UniPathway" id="UPA00051">
    <property type="reaction ID" value="UER00462"/>
</dbReference>
<evidence type="ECO:0000256" key="4">
    <source>
        <dbReference type="ARBA" id="ARBA00005056"/>
    </source>
</evidence>
<evidence type="ECO:0000256" key="1">
    <source>
        <dbReference type="ARBA" id="ARBA00001920"/>
    </source>
</evidence>
<dbReference type="GO" id="GO:0009088">
    <property type="term" value="P:threonine biosynthetic process"/>
    <property type="evidence" value="ECO:0007669"/>
    <property type="project" value="UniProtKB-UniPathway"/>
</dbReference>
<dbReference type="eggNOG" id="COG0527">
    <property type="taxonomic scope" value="Bacteria"/>
</dbReference>
<keyword evidence="10" id="KW-0028">Amino-acid biosynthesis</keyword>
<evidence type="ECO:0000256" key="22">
    <source>
        <dbReference type="ARBA" id="ARBA00023268"/>
    </source>
</evidence>
<sequence>MIFYGMPVFENIAVFQGDLFMVVLKFGGTSVGSPEAIRKLIGILGDSEHAGKVRVVVVSALSGVTDSLIGLARQAAEGEVARAALKTLEERHRKISHAFLAGTERQETDAAIKASFAELSRTLDGIGILRELSPRSFDYVMSFGERLSAALLAHICTAQGVQAEYLDARPLVLTDGNYGSARYQGDESYSRIRSYLKKHPALQIATGFIGSNAEGHTTTLGRGGSDLSAAIFGAAMGAKCVEIWTDVDGILTADPKLVKTAFKIDSLSYNEAMELSHFGAKVLHPPTVRPALEKGIPIVIRNTFNPPGGGTRIADDADPGNYPIRGISSMGNVTLVRVQGSGMVGMTGFSARLFGALARKGISIILITQASSEYSICVVVAPQDGPLAAAVIGEEFEREIASGAIEAPAVMEDLAIIAVVGSNMEHTTGISGKVFHALGRNGINVVAIAQGSSEINISAVIGAQDVAKALNAIHEAFFLAGVRTVNLFLIGIGNIGGTLLDQITSHKETLADQYKIRINLVGVANSSRMIFNPAGLEPKKIRGVLSSGDIKQGSAGTELLPLTLPEFIRKMKSFNLPTTAFCDCTANPDVAAVYAEILQAAIPVVTPNKRANSGSLDYYKTITGYSRDRGIPYLYETTVCAGLPVISVLRDLALSGDKVRRIEAVLSGTLSFIFNNFDGSKTFSALVREAKAKGYTEPDPRDDLNAMDAARKALILARECGMSLEFPAVAIEPILPPSCFKANGVEAFFTELEKADADFEKRRLEAAKEGKVLRYVSIIEEGSARLSLRAESPGSPFLSLVDSDNIVVITTDRYSKLPMVIKGPGAGAQVTAGGVFADILRIARTLV</sequence>
<comment type="similarity">
    <text evidence="8">In the N-terminal section; belongs to the aspartokinase family.</text>
</comment>
<reference evidence="28 29" key="2">
    <citation type="journal article" date="2011" name="ISME J.">
        <title>RNA-seq reveals cooperative metabolic interactions between two termite-gut spirochete species in co-culture.</title>
        <authorList>
            <person name="Rosenthal A.Z."/>
            <person name="Matson E.G."/>
            <person name="Eldar A."/>
            <person name="Leadbetter J.R."/>
        </authorList>
    </citation>
    <scope>NUCLEOTIDE SEQUENCE [LARGE SCALE GENOMIC DNA]</scope>
    <source>
        <strain evidence="29">ATCC BAA-887 / DSM 12427 / ZAS-2</strain>
    </source>
</reference>
<dbReference type="InterPro" id="IPR045865">
    <property type="entry name" value="ACT-like_dom_sf"/>
</dbReference>
<dbReference type="Pfam" id="PF03447">
    <property type="entry name" value="NAD_binding_3"/>
    <property type="match status" value="1"/>
</dbReference>
<dbReference type="HOGENOM" id="CLU_009116_7_1_12"/>
<feature type="domain" description="ACT" evidence="27">
    <location>
        <begin position="419"/>
        <end position="494"/>
    </location>
</feature>
<dbReference type="InterPro" id="IPR018042">
    <property type="entry name" value="Aspartate_kinase_CS"/>
</dbReference>
<dbReference type="InterPro" id="IPR001341">
    <property type="entry name" value="Asp_kinase"/>
</dbReference>
<comment type="pathway">
    <text evidence="2">Amino-acid biosynthesis; L-lysine biosynthesis via DAP pathway; (S)-tetrahydrodipicolinate from L-aspartate: step 1/4.</text>
</comment>
<evidence type="ECO:0000256" key="14">
    <source>
        <dbReference type="ARBA" id="ARBA00022741"/>
    </source>
</evidence>
<keyword evidence="19" id="KW-0520">NAD</keyword>
<keyword evidence="13" id="KW-0479">Metal-binding</keyword>
<dbReference type="NCBIfam" id="NF006959">
    <property type="entry name" value="PRK09436.1"/>
    <property type="match status" value="1"/>
</dbReference>
<dbReference type="InterPro" id="IPR001342">
    <property type="entry name" value="HDH_cat"/>
</dbReference>
<evidence type="ECO:0000256" key="21">
    <source>
        <dbReference type="ARBA" id="ARBA00023167"/>
    </source>
</evidence>
<evidence type="ECO:0000256" key="19">
    <source>
        <dbReference type="ARBA" id="ARBA00023027"/>
    </source>
</evidence>
<evidence type="ECO:0000256" key="23">
    <source>
        <dbReference type="ARBA" id="ARBA00044938"/>
    </source>
</evidence>
<dbReference type="InterPro" id="IPR011147">
    <property type="entry name" value="Bifunc_Aspkin/hSer_DH"/>
</dbReference>
<dbReference type="SUPFAM" id="SSF55347">
    <property type="entry name" value="Glyceraldehyde-3-phosphate dehydrogenase-like, C-terminal domain"/>
    <property type="match status" value="1"/>
</dbReference>
<evidence type="ECO:0000256" key="13">
    <source>
        <dbReference type="ARBA" id="ARBA00022723"/>
    </source>
</evidence>
<dbReference type="PROSITE" id="PS00324">
    <property type="entry name" value="ASPARTOKINASE"/>
    <property type="match status" value="1"/>
</dbReference>
<keyword evidence="14" id="KW-0547">Nucleotide-binding</keyword>
<evidence type="ECO:0000256" key="16">
    <source>
        <dbReference type="ARBA" id="ARBA00022840"/>
    </source>
</evidence>
<protein>
    <submittedName>
        <fullName evidence="28">Bifunctional aspartokinase/homoserine dehydrogenase I</fullName>
        <ecNumber evidence="28">1.1.1.3</ecNumber>
        <ecNumber evidence="28">2.7.2.4</ecNumber>
    </submittedName>
</protein>
<proteinExistence type="inferred from homology"/>
<dbReference type="GO" id="GO:0050661">
    <property type="term" value="F:NADP binding"/>
    <property type="evidence" value="ECO:0007669"/>
    <property type="project" value="InterPro"/>
</dbReference>
<evidence type="ECO:0000256" key="9">
    <source>
        <dbReference type="ARBA" id="ARBA00011881"/>
    </source>
</evidence>
<dbReference type="GO" id="GO:0009090">
    <property type="term" value="P:homoserine biosynthetic process"/>
    <property type="evidence" value="ECO:0007669"/>
    <property type="project" value="UniProtKB-ARBA"/>
</dbReference>
<evidence type="ECO:0000256" key="3">
    <source>
        <dbReference type="ARBA" id="ARBA00004986"/>
    </source>
</evidence>
<evidence type="ECO:0000256" key="7">
    <source>
        <dbReference type="ARBA" id="ARBA00007952"/>
    </source>
</evidence>
<dbReference type="FunFam" id="3.30.360.10:FF:000006">
    <property type="entry name" value="Bifunctional aspartokinase/homoserine dehydrogenase"/>
    <property type="match status" value="1"/>
</dbReference>
<dbReference type="GO" id="GO:0009089">
    <property type="term" value="P:lysine biosynthetic process via diaminopimelate"/>
    <property type="evidence" value="ECO:0007669"/>
    <property type="project" value="UniProtKB-UniPathway"/>
</dbReference>
<dbReference type="Pfam" id="PF00696">
    <property type="entry name" value="AA_kinase"/>
    <property type="match status" value="1"/>
</dbReference>
<dbReference type="InterPro" id="IPR036291">
    <property type="entry name" value="NAD(P)-bd_dom_sf"/>
</dbReference>
<keyword evidence="29" id="KW-1185">Reference proteome</keyword>
<dbReference type="GO" id="GO:0046872">
    <property type="term" value="F:metal ion binding"/>
    <property type="evidence" value="ECO:0007669"/>
    <property type="project" value="UniProtKB-KW"/>
</dbReference>
<dbReference type="InterPro" id="IPR001048">
    <property type="entry name" value="Asp/Glu/Uridylate_kinase"/>
</dbReference>
<dbReference type="PANTHER" id="PTHR43070">
    <property type="match status" value="1"/>
</dbReference>
<dbReference type="AlphaFoldDB" id="F5YPZ7"/>
<keyword evidence="22" id="KW-0511">Multifunctional enzyme</keyword>
<keyword evidence="16" id="KW-0067">ATP-binding</keyword>
<keyword evidence="17" id="KW-0521">NADP</keyword>
<dbReference type="GO" id="GO:0004412">
    <property type="term" value="F:homoserine dehydrogenase activity"/>
    <property type="evidence" value="ECO:0007669"/>
    <property type="project" value="UniProtKB-EC"/>
</dbReference>
<gene>
    <name evidence="28" type="ordered locus">TREPR_2791</name>
</gene>
<evidence type="ECO:0000256" key="20">
    <source>
        <dbReference type="ARBA" id="ARBA00023053"/>
    </source>
</evidence>
<evidence type="ECO:0000256" key="11">
    <source>
        <dbReference type="ARBA" id="ARBA00022679"/>
    </source>
</evidence>
<comment type="cofactor">
    <cofactor evidence="1">
        <name>a metal cation</name>
        <dbReference type="ChEBI" id="CHEBI:25213"/>
    </cofactor>
</comment>
<evidence type="ECO:0000256" key="10">
    <source>
        <dbReference type="ARBA" id="ARBA00022605"/>
    </source>
</evidence>
<dbReference type="STRING" id="545694.TREPR_2791"/>
<keyword evidence="12" id="KW-0791">Threonine biosynthesis</keyword>
<keyword evidence="21" id="KW-0486">Methionine biosynthesis</keyword>
<dbReference type="InterPro" id="IPR005106">
    <property type="entry name" value="Asp/hSer_DH_NAD-bd"/>
</dbReference>
<name>F5YPZ7_TREPZ</name>
<dbReference type="Proteomes" id="UP000009223">
    <property type="component" value="Chromosome"/>
</dbReference>
<comment type="pathway">
    <text evidence="5">Amino-acid biosynthesis; L-methionine biosynthesis via de novo pathway; L-homoserine from L-aspartate: step 3/3.</text>
</comment>
<evidence type="ECO:0000256" key="24">
    <source>
        <dbReference type="ARBA" id="ARBA00048561"/>
    </source>
</evidence>
<dbReference type="FunFam" id="3.30.2130.10:FF:000001">
    <property type="entry name" value="Bifunctional aspartokinase/homoserine dehydrogenase"/>
    <property type="match status" value="1"/>
</dbReference>
<evidence type="ECO:0000313" key="29">
    <source>
        <dbReference type="Proteomes" id="UP000009223"/>
    </source>
</evidence>
<comment type="pathway">
    <text evidence="6">Amino-acid biosynthesis; L-threonine biosynthesis; L-threonine from L-aspartate: step 1/5.</text>
</comment>
<reference evidence="29" key="1">
    <citation type="submission" date="2009-12" db="EMBL/GenBank/DDBJ databases">
        <title>Complete sequence of Treponema primitia strain ZAS-2.</title>
        <authorList>
            <person name="Tetu S.G."/>
            <person name="Matson E."/>
            <person name="Ren Q."/>
            <person name="Seshadri R."/>
            <person name="Elbourne L."/>
            <person name="Hassan K.A."/>
            <person name="Durkin A."/>
            <person name="Radune D."/>
            <person name="Mohamoud Y."/>
            <person name="Shay R."/>
            <person name="Jin S."/>
            <person name="Zhang X."/>
            <person name="Lucey K."/>
            <person name="Ballor N.R."/>
            <person name="Ottesen E."/>
            <person name="Rosenthal R."/>
            <person name="Allen A."/>
            <person name="Leadbetter J.R."/>
            <person name="Paulsen I.T."/>
        </authorList>
    </citation>
    <scope>NUCLEOTIDE SEQUENCE [LARGE SCALE GENOMIC DNA]</scope>
    <source>
        <strain evidence="29">ATCC BAA-887 / DSM 12427 / ZAS-2</strain>
    </source>
</reference>
<dbReference type="KEGG" id="tpi:TREPR_2791"/>
<dbReference type="UniPathway" id="UPA00034">
    <property type="reaction ID" value="UER00015"/>
</dbReference>
<dbReference type="PIRSF" id="PIRSF000727">
    <property type="entry name" value="ThrA"/>
    <property type="match status" value="1"/>
</dbReference>
<comment type="similarity">
    <text evidence="7">In the C-terminal section; belongs to the homoserine dehydrogenase family.</text>
</comment>
<evidence type="ECO:0000256" key="2">
    <source>
        <dbReference type="ARBA" id="ARBA00004766"/>
    </source>
</evidence>
<comment type="catalytic activity">
    <reaction evidence="26">
        <text>L-homoserine + NAD(+) = L-aspartate 4-semialdehyde + NADH + H(+)</text>
        <dbReference type="Rhea" id="RHEA:15757"/>
        <dbReference type="ChEBI" id="CHEBI:15378"/>
        <dbReference type="ChEBI" id="CHEBI:57476"/>
        <dbReference type="ChEBI" id="CHEBI:57540"/>
        <dbReference type="ChEBI" id="CHEBI:57945"/>
        <dbReference type="ChEBI" id="CHEBI:537519"/>
        <dbReference type="EC" id="1.1.1.3"/>
    </reaction>
    <physiologicalReaction direction="right-to-left" evidence="26">
        <dbReference type="Rhea" id="RHEA:15759"/>
    </physiologicalReaction>
</comment>
<dbReference type="CDD" id="cd04243">
    <property type="entry name" value="AAK_AK-HSDH-like"/>
    <property type="match status" value="1"/>
</dbReference>
<dbReference type="GO" id="GO:0009086">
    <property type="term" value="P:methionine biosynthetic process"/>
    <property type="evidence" value="ECO:0007669"/>
    <property type="project" value="UniProtKB-KW"/>
</dbReference>
<dbReference type="EC" id="2.7.2.4" evidence="28"/>
<dbReference type="InterPro" id="IPR036393">
    <property type="entry name" value="AceGlu_kinase-like_sf"/>
</dbReference>
<dbReference type="InterPro" id="IPR054352">
    <property type="entry name" value="ACT_Aspartokinase"/>
</dbReference>
<evidence type="ECO:0000256" key="17">
    <source>
        <dbReference type="ARBA" id="ARBA00022857"/>
    </source>
</evidence>
<evidence type="ECO:0000256" key="8">
    <source>
        <dbReference type="ARBA" id="ARBA00010046"/>
    </source>
</evidence>
<dbReference type="Gene3D" id="3.40.50.720">
    <property type="entry name" value="NAD(P)-binding Rossmann-like Domain"/>
    <property type="match status" value="1"/>
</dbReference>
<dbReference type="UniPathway" id="UPA00050">
    <property type="reaction ID" value="UER00063"/>
</dbReference>
<comment type="pathway">
    <text evidence="4">Amino-acid biosynthesis; L-threonine biosynthesis; L-threonine from L-aspartate: step 3/5.</text>
</comment>
<dbReference type="eggNOG" id="COG0460">
    <property type="taxonomic scope" value="Bacteria"/>
</dbReference>
<evidence type="ECO:0000313" key="28">
    <source>
        <dbReference type="EMBL" id="AEF84522.1"/>
    </source>
</evidence>
<dbReference type="InterPro" id="IPR049638">
    <property type="entry name" value="AK-HD"/>
</dbReference>
<keyword evidence="11 28" id="KW-0808">Transferase</keyword>
<dbReference type="Gene3D" id="3.30.2130.10">
    <property type="entry name" value="VC0802-like"/>
    <property type="match status" value="1"/>
</dbReference>
<dbReference type="EC" id="1.1.1.3" evidence="28"/>
<evidence type="ECO:0000256" key="25">
    <source>
        <dbReference type="ARBA" id="ARBA00048841"/>
    </source>
</evidence>
<dbReference type="NCBIfam" id="TIGR00657">
    <property type="entry name" value="asp_kinases"/>
    <property type="match status" value="1"/>
</dbReference>
<dbReference type="Pfam" id="PF00742">
    <property type="entry name" value="Homoserine_dh"/>
    <property type="match status" value="1"/>
</dbReference>
<evidence type="ECO:0000256" key="26">
    <source>
        <dbReference type="ARBA" id="ARBA00049031"/>
    </source>
</evidence>
<dbReference type="Gene3D" id="3.30.360.10">
    <property type="entry name" value="Dihydrodipicolinate Reductase, domain 2"/>
    <property type="match status" value="1"/>
</dbReference>
<comment type="function">
    <text evidence="23">Bifunctional aspartate kinase and homoserine dehydrogenase that catalyzes the first and the third steps toward the synthesis of lysine, methionine and threonine from aspartate.</text>
</comment>
<comment type="catalytic activity">
    <reaction evidence="25">
        <text>L-homoserine + NADP(+) = L-aspartate 4-semialdehyde + NADPH + H(+)</text>
        <dbReference type="Rhea" id="RHEA:15761"/>
        <dbReference type="ChEBI" id="CHEBI:15378"/>
        <dbReference type="ChEBI" id="CHEBI:57476"/>
        <dbReference type="ChEBI" id="CHEBI:57783"/>
        <dbReference type="ChEBI" id="CHEBI:58349"/>
        <dbReference type="ChEBI" id="CHEBI:537519"/>
        <dbReference type="EC" id="1.1.1.3"/>
    </reaction>
    <physiologicalReaction direction="right-to-left" evidence="25">
        <dbReference type="Rhea" id="RHEA:15763"/>
    </physiologicalReaction>
</comment>
<dbReference type="CDD" id="cd04921">
    <property type="entry name" value="ACT_AKi-HSDH-ThrA-like_1"/>
    <property type="match status" value="1"/>
</dbReference>
<comment type="subunit">
    <text evidence="9">Homotetramer.</text>
</comment>
<dbReference type="GO" id="GO:0005524">
    <property type="term" value="F:ATP binding"/>
    <property type="evidence" value="ECO:0007669"/>
    <property type="project" value="UniProtKB-KW"/>
</dbReference>
<evidence type="ECO:0000256" key="12">
    <source>
        <dbReference type="ARBA" id="ARBA00022697"/>
    </source>
</evidence>
<dbReference type="InterPro" id="IPR002912">
    <property type="entry name" value="ACT_dom"/>
</dbReference>
<keyword evidence="20" id="KW-0915">Sodium</keyword>
<dbReference type="EMBL" id="CP001843">
    <property type="protein sequence ID" value="AEF84522.1"/>
    <property type="molecule type" value="Genomic_DNA"/>
</dbReference>
<organism evidence="28 29">
    <name type="scientific">Treponema primitia (strain ATCC BAA-887 / DSM 12427 / ZAS-2)</name>
    <dbReference type="NCBI Taxonomy" id="545694"/>
    <lineage>
        <taxon>Bacteria</taxon>
        <taxon>Pseudomonadati</taxon>
        <taxon>Spirochaetota</taxon>
        <taxon>Spirochaetia</taxon>
        <taxon>Spirochaetales</taxon>
        <taxon>Treponemataceae</taxon>
        <taxon>Treponema</taxon>
    </lineage>
</organism>
<keyword evidence="18 28" id="KW-0560">Oxidoreductase</keyword>
<accession>F5YPZ7</accession>
<comment type="catalytic activity">
    <reaction evidence="24">
        <text>L-aspartate + ATP = 4-phospho-L-aspartate + ADP</text>
        <dbReference type="Rhea" id="RHEA:23776"/>
        <dbReference type="ChEBI" id="CHEBI:29991"/>
        <dbReference type="ChEBI" id="CHEBI:30616"/>
        <dbReference type="ChEBI" id="CHEBI:57535"/>
        <dbReference type="ChEBI" id="CHEBI:456216"/>
        <dbReference type="EC" id="2.7.2.4"/>
    </reaction>
    <physiologicalReaction direction="left-to-right" evidence="24">
        <dbReference type="Rhea" id="RHEA:23777"/>
    </physiologicalReaction>
</comment>
<evidence type="ECO:0000256" key="5">
    <source>
        <dbReference type="ARBA" id="ARBA00005062"/>
    </source>
</evidence>
<dbReference type="PROSITE" id="PS51671">
    <property type="entry name" value="ACT"/>
    <property type="match status" value="1"/>
</dbReference>
<dbReference type="Pfam" id="PF22468">
    <property type="entry name" value="ACT_9"/>
    <property type="match status" value="2"/>
</dbReference>
<evidence type="ECO:0000256" key="6">
    <source>
        <dbReference type="ARBA" id="ARBA00005139"/>
    </source>
</evidence>
<evidence type="ECO:0000259" key="27">
    <source>
        <dbReference type="PROSITE" id="PS51671"/>
    </source>
</evidence>
<dbReference type="Gene3D" id="3.40.1160.10">
    <property type="entry name" value="Acetylglutamate kinase-like"/>
    <property type="match status" value="1"/>
</dbReference>
<evidence type="ECO:0000256" key="15">
    <source>
        <dbReference type="ARBA" id="ARBA00022777"/>
    </source>
</evidence>
<dbReference type="PANTHER" id="PTHR43070:SF3">
    <property type="entry name" value="HOMOSERINE DEHYDROGENASE"/>
    <property type="match status" value="1"/>
</dbReference>
<dbReference type="GO" id="GO:0004072">
    <property type="term" value="F:aspartate kinase activity"/>
    <property type="evidence" value="ECO:0007669"/>
    <property type="project" value="UniProtKB-EC"/>
</dbReference>
<keyword evidence="15 28" id="KW-0418">Kinase</keyword>
<dbReference type="SUPFAM" id="SSF53633">
    <property type="entry name" value="Carbamate kinase-like"/>
    <property type="match status" value="1"/>
</dbReference>